<dbReference type="AlphaFoldDB" id="A0A7T4E1L7"/>
<dbReference type="EMBL" id="CP065997">
    <property type="protein sequence ID" value="QQB32795.1"/>
    <property type="molecule type" value="Genomic_DNA"/>
</dbReference>
<proteinExistence type="predicted"/>
<accession>A0A7T4E1L7</accession>
<gene>
    <name evidence="2" type="ORF">I6I07_19305</name>
</gene>
<protein>
    <recommendedName>
        <fullName evidence="4">Phage protein</fullName>
    </recommendedName>
</protein>
<dbReference type="Proteomes" id="UP000595231">
    <property type="component" value="Chromosome"/>
</dbReference>
<name>A0A7T4E1L7_9BURK</name>
<sequence>MNAPAPKTTTAPDEALSSLMGAALDVPAPPEQPEVPAWAPDNTLARTGNTEKEQAMWFGGMEQAQVNAQDNAAIRAQAQEYGSLAEVAQRIEQYIGRYGREDTATLLLYEAMNALRRPAPSAGDALTAAARDVLAERQRQVSNEGWTPEHDDQYTAGDMASAAACYASQGRYHYPEPGEPGPNWPWAAEWWKPSTYRRNLEKAGALILAEIERLDRAAALTAQEGGK</sequence>
<reference evidence="2 3" key="1">
    <citation type="submission" date="2020-12" db="EMBL/GenBank/DDBJ databases">
        <title>FDA dAtabase for Regulatory Grade micrObial Sequences (FDA-ARGOS): Supporting development and validation of Infectious Disease Dx tests.</title>
        <authorList>
            <person name="Sproer C."/>
            <person name="Gronow S."/>
            <person name="Severitt S."/>
            <person name="Schroder I."/>
            <person name="Tallon L."/>
            <person name="Sadzewicz L."/>
            <person name="Zhao X."/>
            <person name="Boylan J."/>
            <person name="Ott S."/>
            <person name="Bowen H."/>
            <person name="Vavikolanu K."/>
            <person name="Mehta A."/>
            <person name="Aluvathingal J."/>
            <person name="Nadendla S."/>
            <person name="Lowell S."/>
            <person name="Myers T."/>
            <person name="Yan Y."/>
            <person name="Sichtig H."/>
        </authorList>
    </citation>
    <scope>NUCLEOTIDE SEQUENCE [LARGE SCALE GENOMIC DNA]</scope>
    <source>
        <strain evidence="2 3">FDAARGOS_1050</strain>
    </source>
</reference>
<feature type="region of interest" description="Disordered" evidence="1">
    <location>
        <begin position="21"/>
        <end position="44"/>
    </location>
</feature>
<organism evidence="2 3">
    <name type="scientific">Achromobacter deleyi</name>
    <dbReference type="NCBI Taxonomy" id="1353891"/>
    <lineage>
        <taxon>Bacteria</taxon>
        <taxon>Pseudomonadati</taxon>
        <taxon>Pseudomonadota</taxon>
        <taxon>Betaproteobacteria</taxon>
        <taxon>Burkholderiales</taxon>
        <taxon>Alcaligenaceae</taxon>
        <taxon>Achromobacter</taxon>
    </lineage>
</organism>
<evidence type="ECO:0000313" key="2">
    <source>
        <dbReference type="EMBL" id="QQB32795.1"/>
    </source>
</evidence>
<evidence type="ECO:0000256" key="1">
    <source>
        <dbReference type="SAM" id="MobiDB-lite"/>
    </source>
</evidence>
<dbReference type="RefSeq" id="WP_198483295.1">
    <property type="nucleotide sequence ID" value="NZ_CP065997.1"/>
</dbReference>
<evidence type="ECO:0008006" key="4">
    <source>
        <dbReference type="Google" id="ProtNLM"/>
    </source>
</evidence>
<evidence type="ECO:0000313" key="3">
    <source>
        <dbReference type="Proteomes" id="UP000595231"/>
    </source>
</evidence>